<dbReference type="GO" id="GO:0005829">
    <property type="term" value="C:cytosol"/>
    <property type="evidence" value="ECO:0007669"/>
    <property type="project" value="TreeGrafter"/>
</dbReference>
<evidence type="ECO:0000259" key="8">
    <source>
        <dbReference type="SMART" id="SM00888"/>
    </source>
</evidence>
<keyword evidence="10" id="KW-1185">Reference proteome</keyword>
<evidence type="ECO:0000313" key="9">
    <source>
        <dbReference type="Ensembl" id="ENSPTEP00000034978.1"/>
    </source>
</evidence>
<organism evidence="9 10">
    <name type="scientific">Piliocolobus tephrosceles</name>
    <name type="common">Ugandan red Colobus</name>
    <dbReference type="NCBI Taxonomy" id="591936"/>
    <lineage>
        <taxon>Eukaryota</taxon>
        <taxon>Metazoa</taxon>
        <taxon>Chordata</taxon>
        <taxon>Craniata</taxon>
        <taxon>Vertebrata</taxon>
        <taxon>Euteleostomi</taxon>
        <taxon>Mammalia</taxon>
        <taxon>Eutheria</taxon>
        <taxon>Euarchontoglires</taxon>
        <taxon>Primates</taxon>
        <taxon>Haplorrhini</taxon>
        <taxon>Catarrhini</taxon>
        <taxon>Cercopithecidae</taxon>
        <taxon>Colobinae</taxon>
        <taxon>Piliocolobus</taxon>
    </lineage>
</organism>
<protein>
    <recommendedName>
        <fullName evidence="2">Elongation factor 1-beta</fullName>
    </recommendedName>
    <alternativeName>
        <fullName evidence="7">eEF-1B alpha</fullName>
    </alternativeName>
</protein>
<dbReference type="PANTHER" id="PTHR11595:SF21">
    <property type="entry name" value="ELONGATION FACTOR 1-BETA"/>
    <property type="match status" value="1"/>
</dbReference>
<name>A0A8C9IDB5_9PRIM</name>
<comment type="similarity">
    <text evidence="1">Belongs to the EF-1-beta/EF-1-delta family.</text>
</comment>
<evidence type="ECO:0000256" key="2">
    <source>
        <dbReference type="ARBA" id="ARBA00017600"/>
    </source>
</evidence>
<dbReference type="CDD" id="cd00292">
    <property type="entry name" value="EF1B"/>
    <property type="match status" value="1"/>
</dbReference>
<keyword evidence="4" id="KW-0648">Protein biosynthesis</keyword>
<dbReference type="SUPFAM" id="SSF54984">
    <property type="entry name" value="eEF-1beta-like"/>
    <property type="match status" value="1"/>
</dbReference>
<dbReference type="GO" id="GO:0005085">
    <property type="term" value="F:guanyl-nucleotide exchange factor activity"/>
    <property type="evidence" value="ECO:0007669"/>
    <property type="project" value="TreeGrafter"/>
</dbReference>
<dbReference type="Ensembl" id="ENSPTET00000047676.1">
    <property type="protein sequence ID" value="ENSPTEP00000034978.1"/>
    <property type="gene ID" value="ENSPTEG00000033108.1"/>
</dbReference>
<dbReference type="InterPro" id="IPR014717">
    <property type="entry name" value="Transl_elong_EF1B/ribsomal_bS6"/>
</dbReference>
<evidence type="ECO:0000256" key="5">
    <source>
        <dbReference type="ARBA" id="ARBA00093309"/>
    </source>
</evidence>
<sequence>MDFGDLKSPAGLQVLNNYLVDKSYIEGYVPSQEDVAVFEAVSSLPPADLSHALCWYNHIKSYKKEKASLPGLKQALGKYGPVDVEDTIGRGEKSEEAKRLREECLAQYESKKAKKPALVVKSSILLDVKPWDGKTVMAKLEEYIRGIQADGLVWGSCELVQVGYRIKKLQIHCVVEDKVGTDMLEKQITAFVDYVHFLICAYNKDGSGTFFF</sequence>
<dbReference type="FunFam" id="1.20.1050.130:FF:000001">
    <property type="entry name" value="Putative Elongation factor 1-beta"/>
    <property type="match status" value="1"/>
</dbReference>
<dbReference type="InterPro" id="IPR036282">
    <property type="entry name" value="Glutathione-S-Trfase_C_sf"/>
</dbReference>
<proteinExistence type="inferred from homology"/>
<evidence type="ECO:0000256" key="7">
    <source>
        <dbReference type="ARBA" id="ARBA00093651"/>
    </source>
</evidence>
<keyword evidence="3" id="KW-0251">Elongation factor</keyword>
<comment type="subunit">
    <text evidence="6">EF-1 is composed of 4 subunits: alpha, beta (alpha subunit of the eEF1B subcomplex), delta (beta subunit of the eEF1B subcomplex), and gamma (gamma subunit of the eEF1B subcomplex). Interacts with elongation factor EEF1A1.</text>
</comment>
<evidence type="ECO:0000256" key="6">
    <source>
        <dbReference type="ARBA" id="ARBA00093529"/>
    </source>
</evidence>
<evidence type="ECO:0000256" key="4">
    <source>
        <dbReference type="ARBA" id="ARBA00022917"/>
    </source>
</evidence>
<reference evidence="9" key="1">
    <citation type="submission" date="2025-08" db="UniProtKB">
        <authorList>
            <consortium name="Ensembl"/>
        </authorList>
    </citation>
    <scope>IDENTIFICATION</scope>
</reference>
<dbReference type="GO" id="GO:0005853">
    <property type="term" value="C:eukaryotic translation elongation factor 1 complex"/>
    <property type="evidence" value="ECO:0007669"/>
    <property type="project" value="InterPro"/>
</dbReference>
<reference evidence="9" key="2">
    <citation type="submission" date="2025-09" db="UniProtKB">
        <authorList>
            <consortium name="Ensembl"/>
        </authorList>
    </citation>
    <scope>IDENTIFICATION</scope>
</reference>
<comment type="function">
    <text evidence="5">Catalytic subunit of the guanine nucleotide exchange factor (GEF) (eEF1B subcomplex) of the eukaryotic elongation factor 1 complex (eEF1). Stimulates the exchange of GDP for GTP on elongation factor 1A (eEF1A), probably by displacing GDP from the nucleotide binding pocket in eEF1A.</text>
</comment>
<dbReference type="InterPro" id="IPR049720">
    <property type="entry name" value="EF1B_bsu/dsu"/>
</dbReference>
<dbReference type="PANTHER" id="PTHR11595">
    <property type="entry name" value="EF-HAND AND COILED-COIL DOMAIN-CONTAINING FAMILY MEMBER"/>
    <property type="match status" value="1"/>
</dbReference>
<dbReference type="AlphaFoldDB" id="A0A8C9IDB5"/>
<evidence type="ECO:0000256" key="1">
    <source>
        <dbReference type="ARBA" id="ARBA00007411"/>
    </source>
</evidence>
<dbReference type="Gene3D" id="3.30.70.60">
    <property type="match status" value="1"/>
</dbReference>
<dbReference type="Proteomes" id="UP000694416">
    <property type="component" value="Unplaced"/>
</dbReference>
<dbReference type="Pfam" id="PF00736">
    <property type="entry name" value="EF1_GNE"/>
    <property type="match status" value="1"/>
</dbReference>
<dbReference type="CDD" id="cd10308">
    <property type="entry name" value="GST_C_eEF1b_like"/>
    <property type="match status" value="1"/>
</dbReference>
<evidence type="ECO:0000256" key="3">
    <source>
        <dbReference type="ARBA" id="ARBA00022768"/>
    </source>
</evidence>
<dbReference type="GO" id="GO:0003746">
    <property type="term" value="F:translation elongation factor activity"/>
    <property type="evidence" value="ECO:0007669"/>
    <property type="project" value="UniProtKB-KW"/>
</dbReference>
<dbReference type="SUPFAM" id="SSF47616">
    <property type="entry name" value="GST C-terminal domain-like"/>
    <property type="match status" value="1"/>
</dbReference>
<accession>A0A8C9IDB5</accession>
<feature type="domain" description="Translation elongation factor EF1B beta/delta subunit guanine nucleotide exchange" evidence="8">
    <location>
        <begin position="121"/>
        <end position="199"/>
    </location>
</feature>
<dbReference type="FunFam" id="3.30.70.60:FF:000001">
    <property type="entry name" value="Elongation factor 1-beta 1 like"/>
    <property type="match status" value="1"/>
</dbReference>
<dbReference type="InterPro" id="IPR036219">
    <property type="entry name" value="eEF-1beta-like_sf"/>
</dbReference>
<dbReference type="InterPro" id="IPR014038">
    <property type="entry name" value="EF1B_bsu/dsu_GNE"/>
</dbReference>
<evidence type="ECO:0000313" key="10">
    <source>
        <dbReference type="Proteomes" id="UP000694416"/>
    </source>
</evidence>
<dbReference type="SMART" id="SM00888">
    <property type="entry name" value="EF1_GNE"/>
    <property type="match status" value="1"/>
</dbReference>